<feature type="repeat" description="WD" evidence="3">
    <location>
        <begin position="505"/>
        <end position="531"/>
    </location>
</feature>
<gene>
    <name evidence="4" type="ORF">PSAL00342_LOCUS1287</name>
</gene>
<evidence type="ECO:0000256" key="2">
    <source>
        <dbReference type="ARBA" id="ARBA00022737"/>
    </source>
</evidence>
<dbReference type="PROSITE" id="PS50294">
    <property type="entry name" value="WD_REPEATS_REGION"/>
    <property type="match status" value="4"/>
</dbReference>
<protein>
    <submittedName>
        <fullName evidence="4">Uncharacterized protein</fullName>
    </submittedName>
</protein>
<dbReference type="PANTHER" id="PTHR22838:SF0">
    <property type="entry name" value="WD REPEAT-CONTAINING PROTEIN 26"/>
    <property type="match status" value="1"/>
</dbReference>
<dbReference type="InterPro" id="IPR051350">
    <property type="entry name" value="WD_repeat-ST_regulator"/>
</dbReference>
<feature type="repeat" description="WD" evidence="3">
    <location>
        <begin position="356"/>
        <end position="390"/>
    </location>
</feature>
<evidence type="ECO:0000256" key="3">
    <source>
        <dbReference type="PROSITE-ProRule" id="PRU00221"/>
    </source>
</evidence>
<dbReference type="Pfam" id="PF00400">
    <property type="entry name" value="WD40"/>
    <property type="match status" value="5"/>
</dbReference>
<sequence length="580" mass="64536">MVRSQPPPSSTVQVPKDELVRLLAQAARAIGCEDAASELERHQGVAMEEEDVTMLRRAIGRADWNEAERLVDQLASGAQARCAHLALRMQEFAELLLEGRAEQAVRCLRDRVAKMRPSRLPAHVSNGHSDQSHVRRTTQLDVDEAIFDASTNEGFDAKLRAMASCVALAKRKELLVDALQRARVLAPDADASTDVQRRETLARVQRALPRGIMLPDRRLESLLSDARRFAIAKCAYHNVQESDVSLLVDHVCRKEDVLPTRQVAILDGHRDEVWHVQFSHDGTKLATASKDGSACVWHLDPESRPPRAVLVHRLEGHVLPLSYVSWSPDDRWLVTAANDGRVKLWRAEDGTCVRTMQDQSEQVTSCAWMPDGSAFVSGGVDKRTCLWDMQGQILHKWEGNRVSDLCIVQAAGGSACLVRACTDKQVMVYDFETHRERAIHESEGVSSLCASRDGRHLLVHLPSSKIHLWDLAHGSAMPTSPRREFVAETSKSGRYVIRPCFGGVDDRFVVSGSEDSQIYVWNRDTGGLLDVLPGHAGTVNAVHWNPADPYVFASASDDHTVRLWGLQTHVEWDVTTWPDG</sequence>
<proteinExistence type="predicted"/>
<dbReference type="EMBL" id="HBIS01001463">
    <property type="protein sequence ID" value="CAE0607470.1"/>
    <property type="molecule type" value="Transcribed_RNA"/>
</dbReference>
<dbReference type="InterPro" id="IPR001680">
    <property type="entry name" value="WD40_rpt"/>
</dbReference>
<keyword evidence="2" id="KW-0677">Repeat</keyword>
<dbReference type="CDD" id="cd00200">
    <property type="entry name" value="WD40"/>
    <property type="match status" value="1"/>
</dbReference>
<name>A0A7S3XDX8_9CHLO</name>
<feature type="repeat" description="WD" evidence="3">
    <location>
        <begin position="532"/>
        <end position="568"/>
    </location>
</feature>
<dbReference type="InterPro" id="IPR036322">
    <property type="entry name" value="WD40_repeat_dom_sf"/>
</dbReference>
<dbReference type="PANTHER" id="PTHR22838">
    <property type="entry name" value="WD REPEAT PROTEIN 26-RELATED"/>
    <property type="match status" value="1"/>
</dbReference>
<dbReference type="Gene3D" id="2.130.10.10">
    <property type="entry name" value="YVTN repeat-like/Quinoprotein amine dehydrogenase"/>
    <property type="match status" value="1"/>
</dbReference>
<dbReference type="InterPro" id="IPR015943">
    <property type="entry name" value="WD40/YVTN_repeat-like_dom_sf"/>
</dbReference>
<dbReference type="PROSITE" id="PS50082">
    <property type="entry name" value="WD_REPEATS_2"/>
    <property type="match status" value="5"/>
</dbReference>
<dbReference type="SUPFAM" id="SSF50978">
    <property type="entry name" value="WD40 repeat-like"/>
    <property type="match status" value="1"/>
</dbReference>
<keyword evidence="1 3" id="KW-0853">WD repeat</keyword>
<organism evidence="4">
    <name type="scientific">Picocystis salinarum</name>
    <dbReference type="NCBI Taxonomy" id="88271"/>
    <lineage>
        <taxon>Eukaryota</taxon>
        <taxon>Viridiplantae</taxon>
        <taxon>Chlorophyta</taxon>
        <taxon>Picocystophyceae</taxon>
        <taxon>Picocystales</taxon>
        <taxon>Picocystaceae</taxon>
        <taxon>Picocystis</taxon>
    </lineage>
</organism>
<dbReference type="AlphaFoldDB" id="A0A7S3XDX8"/>
<evidence type="ECO:0000256" key="1">
    <source>
        <dbReference type="ARBA" id="ARBA00022574"/>
    </source>
</evidence>
<dbReference type="SMART" id="SM00320">
    <property type="entry name" value="WD40"/>
    <property type="match status" value="7"/>
</dbReference>
<accession>A0A7S3XDX8</accession>
<reference evidence="4" key="1">
    <citation type="submission" date="2021-01" db="EMBL/GenBank/DDBJ databases">
        <authorList>
            <person name="Corre E."/>
            <person name="Pelletier E."/>
            <person name="Niang G."/>
            <person name="Scheremetjew M."/>
            <person name="Finn R."/>
            <person name="Kale V."/>
            <person name="Holt S."/>
            <person name="Cochrane G."/>
            <person name="Meng A."/>
            <person name="Brown T."/>
            <person name="Cohen L."/>
        </authorList>
    </citation>
    <scope>NUCLEOTIDE SEQUENCE</scope>
    <source>
        <strain evidence="4">CCMP1897</strain>
    </source>
</reference>
<evidence type="ECO:0000313" key="4">
    <source>
        <dbReference type="EMBL" id="CAE0607470.1"/>
    </source>
</evidence>
<feature type="repeat" description="WD" evidence="3">
    <location>
        <begin position="314"/>
        <end position="355"/>
    </location>
</feature>
<feature type="repeat" description="WD" evidence="3">
    <location>
        <begin position="266"/>
        <end position="300"/>
    </location>
</feature>